<dbReference type="Proteomes" id="UP000251714">
    <property type="component" value="Unassembled WGS sequence"/>
</dbReference>
<accession>A0A365N089</accession>
<dbReference type="AlphaFoldDB" id="A0A365N089"/>
<name>A0A365N089_GIBIN</name>
<dbReference type="PANTHER" id="PTHR42057:SF2">
    <property type="entry name" value="F-BOX DOMAIN PROTEIN (AFU_ORTHOLOGUE AFUA_4G00200)-RELATED"/>
    <property type="match status" value="1"/>
</dbReference>
<dbReference type="PANTHER" id="PTHR42057">
    <property type="entry name" value="F-BOX DOMAIN PROTEIN (AFU_ORTHOLOGUE AFUA_4G00200)"/>
    <property type="match status" value="1"/>
</dbReference>
<gene>
    <name evidence="1" type="ORF">FPRO05_02978</name>
</gene>
<evidence type="ECO:0008006" key="3">
    <source>
        <dbReference type="Google" id="ProtNLM"/>
    </source>
</evidence>
<dbReference type="EMBL" id="PKMI01000028">
    <property type="protein sequence ID" value="RBA14186.1"/>
    <property type="molecule type" value="Genomic_DNA"/>
</dbReference>
<proteinExistence type="predicted"/>
<protein>
    <recommendedName>
        <fullName evidence="3">F-box domain-containing protein</fullName>
    </recommendedName>
</protein>
<evidence type="ECO:0000313" key="1">
    <source>
        <dbReference type="EMBL" id="RBA14186.1"/>
    </source>
</evidence>
<comment type="caution">
    <text evidence="1">The sequence shown here is derived from an EMBL/GenBank/DDBJ whole genome shotgun (WGS) entry which is preliminary data.</text>
</comment>
<reference evidence="1 2" key="1">
    <citation type="submission" date="2017-12" db="EMBL/GenBank/DDBJ databases">
        <title>Genome sequence of the mycotoxigenic crop pathogen Fusarium proliferatum, strain ITEM 2341 from Date Palm.</title>
        <authorList>
            <person name="Almiman B.F."/>
            <person name="Shittu T.A."/>
            <person name="Muthumeenakshi S."/>
            <person name="Baroncelli R."/>
            <person name="Sreenivasaprasada S."/>
        </authorList>
    </citation>
    <scope>NUCLEOTIDE SEQUENCE [LARGE SCALE GENOMIC DNA]</scope>
    <source>
        <strain evidence="1 2">ITEM 2341</strain>
    </source>
</reference>
<organism evidence="1 2">
    <name type="scientific">Gibberella intermedia</name>
    <name type="common">Bulb rot disease fungus</name>
    <name type="synonym">Fusarium proliferatum</name>
    <dbReference type="NCBI Taxonomy" id="948311"/>
    <lineage>
        <taxon>Eukaryota</taxon>
        <taxon>Fungi</taxon>
        <taxon>Dikarya</taxon>
        <taxon>Ascomycota</taxon>
        <taxon>Pezizomycotina</taxon>
        <taxon>Sordariomycetes</taxon>
        <taxon>Hypocreomycetidae</taxon>
        <taxon>Hypocreales</taxon>
        <taxon>Nectriaceae</taxon>
        <taxon>Fusarium</taxon>
        <taxon>Fusarium fujikuroi species complex</taxon>
    </lineage>
</organism>
<evidence type="ECO:0000313" key="2">
    <source>
        <dbReference type="Proteomes" id="UP000251714"/>
    </source>
</evidence>
<sequence>METAYQSDLPFPPEIVTSTCSTLPKPDLLRLKLVTHRLHDAATPFAFREFYLPAYGTAATNFTSIAASAPLRNYAKEITIDTNIGQDYEYASNESYEFPSGFFKALSSLRYFSKLTKLHLRILDTVSHYIVGLWTRAKQVEIDERANLRYFEAWYLDDGPEFVAKCAEHLQEFTISNLAYYHDPNLASSKAWQQLLRLPHLQDLKLLVTTEYLRSQHQIRFPQERHKLFRELTSTWLAPSLRDCLRTLSLYHTEYWGWFPRMNLYKIAILPQLKVLTLGQYVFTDERKTDWIAIIGESNASGGLEELYMDECPILFKAHQHSPLTSDGYPDPRAVLKGNYATAVTKEYI</sequence>